<dbReference type="Proteomes" id="UP000598426">
    <property type="component" value="Unassembled WGS sequence"/>
</dbReference>
<accession>A0ABR8NSM8</accession>
<feature type="compositionally biased region" description="Basic and acidic residues" evidence="1">
    <location>
        <begin position="159"/>
        <end position="176"/>
    </location>
</feature>
<evidence type="ECO:0000313" key="4">
    <source>
        <dbReference type="Proteomes" id="UP000598426"/>
    </source>
</evidence>
<dbReference type="RefSeq" id="WP_191172779.1">
    <property type="nucleotide sequence ID" value="NZ_JACXZS010000011.1"/>
</dbReference>
<dbReference type="Gene3D" id="3.10.310.70">
    <property type="match status" value="1"/>
</dbReference>
<dbReference type="InterPro" id="IPR011059">
    <property type="entry name" value="Metal-dep_hydrolase_composite"/>
</dbReference>
<dbReference type="Gene3D" id="3.20.20.140">
    <property type="entry name" value="Metal-dependent hydrolases"/>
    <property type="match status" value="1"/>
</dbReference>
<dbReference type="PANTHER" id="PTHR22642">
    <property type="entry name" value="IMIDAZOLONEPROPIONASE"/>
    <property type="match status" value="1"/>
</dbReference>
<dbReference type="CDD" id="cd01300">
    <property type="entry name" value="YtcJ_like"/>
    <property type="match status" value="1"/>
</dbReference>
<dbReference type="InterPro" id="IPR013108">
    <property type="entry name" value="Amidohydro_3"/>
</dbReference>
<evidence type="ECO:0000256" key="1">
    <source>
        <dbReference type="SAM" id="MobiDB-lite"/>
    </source>
</evidence>
<organism evidence="3 4">
    <name type="scientific">Microbacterium helvum</name>
    <dbReference type="NCBI Taxonomy" id="2773713"/>
    <lineage>
        <taxon>Bacteria</taxon>
        <taxon>Bacillati</taxon>
        <taxon>Actinomycetota</taxon>
        <taxon>Actinomycetes</taxon>
        <taxon>Micrococcales</taxon>
        <taxon>Microbacteriaceae</taxon>
        <taxon>Microbacterium</taxon>
    </lineage>
</organism>
<feature type="region of interest" description="Disordered" evidence="1">
    <location>
        <begin position="159"/>
        <end position="182"/>
    </location>
</feature>
<name>A0ABR8NSM8_9MICO</name>
<reference evidence="3 4" key="1">
    <citation type="submission" date="2020-09" db="EMBL/GenBank/DDBJ databases">
        <title>Isolation and identification of active actinomycetes.</title>
        <authorList>
            <person name="Li X."/>
        </authorList>
    </citation>
    <scope>NUCLEOTIDE SEQUENCE [LARGE SCALE GENOMIC DNA]</scope>
    <source>
        <strain evidence="3 4">NEAU-LLC</strain>
    </source>
</reference>
<dbReference type="InterPro" id="IPR033932">
    <property type="entry name" value="YtcJ-like"/>
</dbReference>
<protein>
    <submittedName>
        <fullName evidence="3">Amidohydrolase</fullName>
    </submittedName>
</protein>
<dbReference type="SUPFAM" id="SSF51556">
    <property type="entry name" value="Metallo-dependent hydrolases"/>
    <property type="match status" value="1"/>
</dbReference>
<comment type="caution">
    <text evidence="3">The sequence shown here is derived from an EMBL/GenBank/DDBJ whole genome shotgun (WGS) entry which is preliminary data.</text>
</comment>
<evidence type="ECO:0000259" key="2">
    <source>
        <dbReference type="Pfam" id="PF07969"/>
    </source>
</evidence>
<evidence type="ECO:0000313" key="3">
    <source>
        <dbReference type="EMBL" id="MBD3943169.1"/>
    </source>
</evidence>
<dbReference type="Gene3D" id="2.30.40.10">
    <property type="entry name" value="Urease, subunit C, domain 1"/>
    <property type="match status" value="1"/>
</dbReference>
<gene>
    <name evidence="3" type="ORF">IF188_15860</name>
</gene>
<dbReference type="EMBL" id="JACXZS010000011">
    <property type="protein sequence ID" value="MBD3943169.1"/>
    <property type="molecule type" value="Genomic_DNA"/>
</dbReference>
<dbReference type="InterPro" id="IPR032466">
    <property type="entry name" value="Metal_Hydrolase"/>
</dbReference>
<dbReference type="Pfam" id="PF07969">
    <property type="entry name" value="Amidohydro_3"/>
    <property type="match status" value="1"/>
</dbReference>
<sequence length="551" mass="58996">MPYADLVFTGGPVFTANTVRSRASAVAVSGGRIVAVGGDEVRELVGPATEVVDLAGRLLLPGFQDAHVHPVWGGLDMLRCDLSAYDSAAEYVDVIGRYTAAHPADEWILGGGWGMSAFPGGTPTASLLDTVTGDRPAFLPNRDGHGAWVNSAALRLAGIDRDTPDPADGRIERDADGNPSGTLHEGAMTLVNRLLPPEPAERMVEALLTGQRYLHSFGVTAWQDAIVGSYGDAGDPGPAYLAAAADGRLTARVVGALWWDRTAGLEQIPFLIERREQYRGGRFAATSIKIMQDGVAENFTGSMLEPYLDGHGHPTDNSGISFVPPSVLNDAVPLLDAAGFQVHFHAIGDRAVRECLDAVEQAIARNGRSDHRHHIAHIQVVHPEDLSRFRELDVVANMQSLWATYEPQMVELTLPFFGPARSAWQYPFGDLLRAGAVLAAGSDWSVSTPDPMAAIHTAVNRKAAPGYEEGEYDPFYPEQAIDLATSLTAYTAGSAWVNHLDEVTGTVEVGKFADLVVLDRDPFAVPADQIGAARVLQTFVEGERVYAASDS</sequence>
<dbReference type="SUPFAM" id="SSF51338">
    <property type="entry name" value="Composite domain of metallo-dependent hydrolases"/>
    <property type="match status" value="1"/>
</dbReference>
<feature type="domain" description="Amidohydrolase 3" evidence="2">
    <location>
        <begin position="50"/>
        <end position="546"/>
    </location>
</feature>
<keyword evidence="4" id="KW-1185">Reference proteome</keyword>
<proteinExistence type="predicted"/>
<dbReference type="PANTHER" id="PTHR22642:SF2">
    <property type="entry name" value="PROTEIN LONG AFTER FAR-RED 3"/>
    <property type="match status" value="1"/>
</dbReference>